<comment type="caution">
    <text evidence="1">The sequence shown here is derived from an EMBL/GenBank/DDBJ whole genome shotgun (WGS) entry which is preliminary data.</text>
</comment>
<dbReference type="EMBL" id="PDUD01000030">
    <property type="protein sequence ID" value="PHN03627.1"/>
    <property type="molecule type" value="Genomic_DNA"/>
</dbReference>
<reference evidence="1 2" key="1">
    <citation type="submission" date="2017-10" db="EMBL/GenBank/DDBJ databases">
        <title>The draft genome sequence of Lewinella nigricans NBRC 102662.</title>
        <authorList>
            <person name="Wang K."/>
        </authorList>
    </citation>
    <scope>NUCLEOTIDE SEQUENCE [LARGE SCALE GENOMIC DNA]</scope>
    <source>
        <strain evidence="1 2">NBRC 102662</strain>
    </source>
</reference>
<gene>
    <name evidence="1" type="ORF">CRP01_25550</name>
</gene>
<dbReference type="Proteomes" id="UP000223913">
    <property type="component" value="Unassembled WGS sequence"/>
</dbReference>
<evidence type="ECO:0000313" key="2">
    <source>
        <dbReference type="Proteomes" id="UP000223913"/>
    </source>
</evidence>
<name>A0A2D0N5B1_FLAN2</name>
<proteinExistence type="predicted"/>
<keyword evidence="2" id="KW-1185">Reference proteome</keyword>
<dbReference type="AlphaFoldDB" id="A0A2D0N5B1"/>
<dbReference type="RefSeq" id="WP_099152954.1">
    <property type="nucleotide sequence ID" value="NZ_PDUD01000030.1"/>
</dbReference>
<protein>
    <submittedName>
        <fullName evidence="1">Uncharacterized protein</fullName>
    </submittedName>
</protein>
<sequence>MLQELISRTNHPDFYHDFDLKLSAIQGTMEWAKNQLSLQLDIVETNPLPGSTHKEQWTLTAYDVLEQRNLFQPIYLPYVKFALLDDHPLLWKYHFDQVEVRISGHCQSVTALIGAIHLTFKKWTGGWIDWQWEVSGIHHINDRPKIESSMSLRSYQIFRELLGKFGLTIEVTNVISGESKGIYNRPKARLMLLGNTDVSPHDHDTKQPYLIADQFTAEKEVPSGT</sequence>
<organism evidence="1 2">
    <name type="scientific">Flavilitoribacter nigricans (strain ATCC 23147 / DSM 23189 / NBRC 102662 / NCIMB 1420 / SS-2)</name>
    <name type="common">Lewinella nigricans</name>
    <dbReference type="NCBI Taxonomy" id="1122177"/>
    <lineage>
        <taxon>Bacteria</taxon>
        <taxon>Pseudomonadati</taxon>
        <taxon>Bacteroidota</taxon>
        <taxon>Saprospiria</taxon>
        <taxon>Saprospirales</taxon>
        <taxon>Lewinellaceae</taxon>
        <taxon>Flavilitoribacter</taxon>
    </lineage>
</organism>
<dbReference type="OrthoDB" id="1249795at2"/>
<evidence type="ECO:0000313" key="1">
    <source>
        <dbReference type="EMBL" id="PHN03627.1"/>
    </source>
</evidence>
<accession>A0A2D0N5B1</accession>